<reference evidence="1" key="1">
    <citation type="journal article" date="2015" name="Nature">
        <title>Complex archaea that bridge the gap between prokaryotes and eukaryotes.</title>
        <authorList>
            <person name="Spang A."/>
            <person name="Saw J.H."/>
            <person name="Jorgensen S.L."/>
            <person name="Zaremba-Niedzwiedzka K."/>
            <person name="Martijn J."/>
            <person name="Lind A.E."/>
            <person name="van Eijk R."/>
            <person name="Schleper C."/>
            <person name="Guy L."/>
            <person name="Ettema T.J."/>
        </authorList>
    </citation>
    <scope>NUCLEOTIDE SEQUENCE</scope>
</reference>
<organism evidence="1">
    <name type="scientific">marine sediment metagenome</name>
    <dbReference type="NCBI Taxonomy" id="412755"/>
    <lineage>
        <taxon>unclassified sequences</taxon>
        <taxon>metagenomes</taxon>
        <taxon>ecological metagenomes</taxon>
    </lineage>
</organism>
<feature type="non-terminal residue" evidence="1">
    <location>
        <position position="1"/>
    </location>
</feature>
<comment type="caution">
    <text evidence="1">The sequence shown here is derived from an EMBL/GenBank/DDBJ whole genome shotgun (WGS) entry which is preliminary data.</text>
</comment>
<protein>
    <submittedName>
        <fullName evidence="1">Uncharacterized protein</fullName>
    </submittedName>
</protein>
<dbReference type="AlphaFoldDB" id="A0A0F9F334"/>
<gene>
    <name evidence="1" type="ORF">LCGC14_2001230</name>
</gene>
<proteinExistence type="predicted"/>
<name>A0A0F9F334_9ZZZZ</name>
<sequence length="122" mass="14046">SFRDWAMAKSHAIYYAHRGGTIYLTNSAPLAVQFMASTSPTTFEKFEAMVREARRHGSKVARFLPRSKDGCPWCNYADKPKRNNYSIECRCLCPRCGEASHMDAWYMKHRGTDGGHTWFTEK</sequence>
<accession>A0A0F9F334</accession>
<evidence type="ECO:0000313" key="1">
    <source>
        <dbReference type="EMBL" id="KKL80789.1"/>
    </source>
</evidence>
<dbReference type="EMBL" id="LAZR01022753">
    <property type="protein sequence ID" value="KKL80789.1"/>
    <property type="molecule type" value="Genomic_DNA"/>
</dbReference>